<evidence type="ECO:0000313" key="1">
    <source>
        <dbReference type="EMBL" id="MTH57596.1"/>
    </source>
</evidence>
<dbReference type="EMBL" id="WMIG01000001">
    <property type="protein sequence ID" value="MTH57596.1"/>
    <property type="molecule type" value="Genomic_DNA"/>
</dbReference>
<keyword evidence="2" id="KW-1185">Reference proteome</keyword>
<evidence type="ECO:0000313" key="2">
    <source>
        <dbReference type="Proteomes" id="UP000449846"/>
    </source>
</evidence>
<gene>
    <name evidence="1" type="ORF">GL300_00050</name>
</gene>
<reference evidence="1 2" key="1">
    <citation type="submission" date="2019-11" db="EMBL/GenBank/DDBJ databases">
        <authorList>
            <person name="Dong K."/>
        </authorList>
    </citation>
    <scope>NUCLEOTIDE SEQUENCE [LARGE SCALE GENOMIC DNA]</scope>
    <source>
        <strain evidence="1 2">NBRC 112902</strain>
    </source>
</reference>
<protein>
    <submittedName>
        <fullName evidence="1">Uncharacterized protein</fullName>
    </submittedName>
</protein>
<sequence>MFYARDKALNTLISAIVNRDGQLKVFQRDLADIPDGYRRLRDVCLSETKASARDPGFQVGASLCRLDIWYGPDLL</sequence>
<dbReference type="Proteomes" id="UP000449846">
    <property type="component" value="Unassembled WGS sequence"/>
</dbReference>
<comment type="caution">
    <text evidence="1">The sequence shown here is derived from an EMBL/GenBank/DDBJ whole genome shotgun (WGS) entry which is preliminary data.</text>
</comment>
<dbReference type="RefSeq" id="WP_155037549.1">
    <property type="nucleotide sequence ID" value="NZ_JBHGCD010000037.1"/>
</dbReference>
<organism evidence="1 2">
    <name type="scientific">Paracoccus litorisediminis</name>
    <dbReference type="NCBI Taxonomy" id="2006130"/>
    <lineage>
        <taxon>Bacteria</taxon>
        <taxon>Pseudomonadati</taxon>
        <taxon>Pseudomonadota</taxon>
        <taxon>Alphaproteobacteria</taxon>
        <taxon>Rhodobacterales</taxon>
        <taxon>Paracoccaceae</taxon>
        <taxon>Paracoccus</taxon>
    </lineage>
</organism>
<dbReference type="AlphaFoldDB" id="A0A844HED1"/>
<accession>A0A844HED1</accession>
<name>A0A844HED1_9RHOB</name>
<proteinExistence type="predicted"/>